<organism evidence="3 4">
    <name type="scientific">Halosimplex litoreum</name>
    <dbReference type="NCBI Taxonomy" id="1198301"/>
    <lineage>
        <taxon>Archaea</taxon>
        <taxon>Methanobacteriati</taxon>
        <taxon>Methanobacteriota</taxon>
        <taxon>Stenosarchaea group</taxon>
        <taxon>Halobacteria</taxon>
        <taxon>Halobacteriales</taxon>
        <taxon>Haloarculaceae</taxon>
        <taxon>Halosimplex</taxon>
    </lineage>
</organism>
<proteinExistence type="predicted"/>
<feature type="transmembrane region" description="Helical" evidence="2">
    <location>
        <begin position="501"/>
        <end position="520"/>
    </location>
</feature>
<name>A0A7T3G043_9EURY</name>
<dbReference type="OrthoDB" id="147060at2157"/>
<evidence type="ECO:0000313" key="3">
    <source>
        <dbReference type="EMBL" id="QPV63921.1"/>
    </source>
</evidence>
<feature type="transmembrane region" description="Helical" evidence="2">
    <location>
        <begin position="321"/>
        <end position="340"/>
    </location>
</feature>
<dbReference type="KEGG" id="hlt:I7X12_04625"/>
<feature type="transmembrane region" description="Helical" evidence="2">
    <location>
        <begin position="532"/>
        <end position="556"/>
    </location>
</feature>
<dbReference type="RefSeq" id="WP_198062697.1">
    <property type="nucleotide sequence ID" value="NZ_CP065856.1"/>
</dbReference>
<feature type="transmembrane region" description="Helical" evidence="2">
    <location>
        <begin position="576"/>
        <end position="594"/>
    </location>
</feature>
<keyword evidence="2" id="KW-0472">Membrane</keyword>
<feature type="region of interest" description="Disordered" evidence="1">
    <location>
        <begin position="1"/>
        <end position="29"/>
    </location>
</feature>
<gene>
    <name evidence="3" type="ORF">I7X12_04625</name>
</gene>
<feature type="transmembrane region" description="Helical" evidence="2">
    <location>
        <begin position="99"/>
        <end position="118"/>
    </location>
</feature>
<sequence>MTTDARGADEREPRISRTPADRAGATRESDGRFVAAVEALAIAAPWDPRQDPELARAVEFLGWDLDAETVLRAGDGAGIAAAVAVAVPLALVLGAPSVAVAAGLLVGLGVAAVARYVPRGLATARRTRALGTAPELVSSVVLRMRLAPTTETAAAFAAETGDGRLARSLGAHVRRARGTGRSGLSSFADEWAEWFPALRRALTLVESAGSAEPEERERALDSALDVTLAGTRESMAEFAAGIQGPATALYAFGVLLPLALVALLPTAGTVGLEVPLAAVVVGYDLVLPTALLVASAWLLARRPVAFPPTPVPRSHPEVPDNRWPALVAGAAAGGGAWLVVTRLASSWTALVATPAVGVGVALVVIYRPMTAVRDHVAAVESGLPDALYLVGREVDRGRSVEVASDDAVELLDSAAGEVFADAVRQQRQVRAGVRESFLGEHGALATVPSERARATAELLAVAASEGRPAGPAIVAMADHLDDLQSVERTIRRDLERVTSTLANTAAVFGPLVGGATVTLAEQMSSDGPLTTAVSPAALGLAVGAYVLALAVILTTLATGLERGLDRSLVGYRVGRALCLASTVFVAGLVGTGWLV</sequence>
<dbReference type="EMBL" id="CP065856">
    <property type="protein sequence ID" value="QPV63921.1"/>
    <property type="molecule type" value="Genomic_DNA"/>
</dbReference>
<feature type="transmembrane region" description="Helical" evidence="2">
    <location>
        <begin position="76"/>
        <end position="93"/>
    </location>
</feature>
<keyword evidence="4" id="KW-1185">Reference proteome</keyword>
<dbReference type="Proteomes" id="UP000595001">
    <property type="component" value="Chromosome"/>
</dbReference>
<keyword evidence="2" id="KW-1133">Transmembrane helix</keyword>
<keyword evidence="2" id="KW-0812">Transmembrane</keyword>
<evidence type="ECO:0000256" key="1">
    <source>
        <dbReference type="SAM" id="MobiDB-lite"/>
    </source>
</evidence>
<feature type="transmembrane region" description="Helical" evidence="2">
    <location>
        <begin position="248"/>
        <end position="268"/>
    </location>
</feature>
<protein>
    <submittedName>
        <fullName evidence="3">Type II secretion system protein</fullName>
    </submittedName>
</protein>
<feature type="transmembrane region" description="Helical" evidence="2">
    <location>
        <begin position="346"/>
        <end position="366"/>
    </location>
</feature>
<dbReference type="GeneID" id="60587752"/>
<evidence type="ECO:0000313" key="4">
    <source>
        <dbReference type="Proteomes" id="UP000595001"/>
    </source>
</evidence>
<dbReference type="AlphaFoldDB" id="A0A7T3G043"/>
<reference evidence="3 4" key="1">
    <citation type="submission" date="2020-12" db="EMBL/GenBank/DDBJ databases">
        <title>Halosimplex halophilum sp. nov. and Halosimplex salinum sp. nov., two new members of the genus Halosimplex.</title>
        <authorList>
            <person name="Cui H.L."/>
        </authorList>
    </citation>
    <scope>NUCLEOTIDE SEQUENCE [LARGE SCALE GENOMIC DNA]</scope>
    <source>
        <strain evidence="3 4">YGH94</strain>
    </source>
</reference>
<feature type="compositionally biased region" description="Basic and acidic residues" evidence="1">
    <location>
        <begin position="1"/>
        <end position="15"/>
    </location>
</feature>
<evidence type="ECO:0000256" key="2">
    <source>
        <dbReference type="SAM" id="Phobius"/>
    </source>
</evidence>
<feature type="transmembrane region" description="Helical" evidence="2">
    <location>
        <begin position="274"/>
        <end position="300"/>
    </location>
</feature>
<accession>A0A7T3G043</accession>